<reference evidence="1" key="1">
    <citation type="submission" date="2022-06" db="EMBL/GenBank/DDBJ databases">
        <authorList>
            <person name="Legras J.-L."/>
            <person name="Devillers H."/>
            <person name="Grondin C."/>
        </authorList>
    </citation>
    <scope>NUCLEOTIDE SEQUENCE</scope>
    <source>
        <strain evidence="1">CLIB 1444</strain>
    </source>
</reference>
<sequence length="215" mass="24493">MSNPQSVLFDHPPPTIQPIPIGRPNIVSILNLKVVNYFFSSFLIILILQYVCIFITIPCDEVLNRPQICVISSFYDALMFTACCCIFPLGTVIPTLKSVTYLGVSCLLQLMGLGISIPTFIRVLNTENMYSYEYNSTTNTSVKVNITTYIQVVTFISLFFHSLGFINSLINCIITYRGLCYLTNGIDRRNKHIDLEFTDQFPTEIRLEQIKLYRA</sequence>
<dbReference type="EMBL" id="CALSDN010000015">
    <property type="protein sequence ID" value="CAH6723420.1"/>
    <property type="molecule type" value="Genomic_DNA"/>
</dbReference>
<protein>
    <submittedName>
        <fullName evidence="1">Uncharacterized protein</fullName>
    </submittedName>
</protein>
<accession>A0ACA9YFT8</accession>
<comment type="caution">
    <text evidence="1">The sequence shown here is derived from an EMBL/GenBank/DDBJ whole genome shotgun (WGS) entry which is preliminary data.</text>
</comment>
<gene>
    <name evidence="1" type="ORF">CLIB1444_15S00892</name>
</gene>
<keyword evidence="2" id="KW-1185">Reference proteome</keyword>
<dbReference type="Proteomes" id="UP001152531">
    <property type="component" value="Unassembled WGS sequence"/>
</dbReference>
<organism evidence="1 2">
    <name type="scientific">[Candida] jaroonii</name>
    <dbReference type="NCBI Taxonomy" id="467808"/>
    <lineage>
        <taxon>Eukaryota</taxon>
        <taxon>Fungi</taxon>
        <taxon>Dikarya</taxon>
        <taxon>Ascomycota</taxon>
        <taxon>Saccharomycotina</taxon>
        <taxon>Pichiomycetes</taxon>
        <taxon>Debaryomycetaceae</taxon>
        <taxon>Yamadazyma</taxon>
    </lineage>
</organism>
<name>A0ACA9YFT8_9ASCO</name>
<evidence type="ECO:0000313" key="2">
    <source>
        <dbReference type="Proteomes" id="UP001152531"/>
    </source>
</evidence>
<proteinExistence type="predicted"/>
<evidence type="ECO:0000313" key="1">
    <source>
        <dbReference type="EMBL" id="CAH6723420.1"/>
    </source>
</evidence>